<dbReference type="PRINTS" id="PR01021">
    <property type="entry name" value="OMPADOMAIN"/>
</dbReference>
<dbReference type="PANTHER" id="PTHR30329:SF21">
    <property type="entry name" value="LIPOPROTEIN YIAD-RELATED"/>
    <property type="match status" value="1"/>
</dbReference>
<name>A0AA41QKU9_9HYPH</name>
<evidence type="ECO:0000259" key="7">
    <source>
        <dbReference type="PROSITE" id="PS51123"/>
    </source>
</evidence>
<evidence type="ECO:0000256" key="5">
    <source>
        <dbReference type="SAM" id="MobiDB-lite"/>
    </source>
</evidence>
<evidence type="ECO:0000256" key="1">
    <source>
        <dbReference type="ARBA" id="ARBA00004442"/>
    </source>
</evidence>
<gene>
    <name evidence="8" type="ORF">ML536_07840</name>
</gene>
<feature type="signal peptide" evidence="6">
    <location>
        <begin position="1"/>
        <end position="22"/>
    </location>
</feature>
<protein>
    <submittedName>
        <fullName evidence="8">OmpA family protein</fullName>
    </submittedName>
</protein>
<dbReference type="InterPro" id="IPR036737">
    <property type="entry name" value="OmpA-like_sf"/>
</dbReference>
<evidence type="ECO:0000256" key="4">
    <source>
        <dbReference type="PROSITE-ProRule" id="PRU00473"/>
    </source>
</evidence>
<dbReference type="GO" id="GO:0009279">
    <property type="term" value="C:cell outer membrane"/>
    <property type="evidence" value="ECO:0007669"/>
    <property type="project" value="UniProtKB-SubCell"/>
</dbReference>
<dbReference type="Gene3D" id="3.40.1520.20">
    <property type="match status" value="2"/>
</dbReference>
<dbReference type="SUPFAM" id="SSF103088">
    <property type="entry name" value="OmpA-like"/>
    <property type="match status" value="1"/>
</dbReference>
<evidence type="ECO:0000256" key="3">
    <source>
        <dbReference type="ARBA" id="ARBA00023237"/>
    </source>
</evidence>
<keyword evidence="9" id="KW-1185">Reference proteome</keyword>
<keyword evidence="3" id="KW-0998">Cell outer membrane</keyword>
<keyword evidence="2 4" id="KW-0472">Membrane</keyword>
<proteinExistence type="predicted"/>
<sequence>MRRFGYRALMGVLLSSVVFVSASVGQEATTPGNSAGSIVTLPAAQVADFWLTLQVKPESQGLEFHGFVPDRSSLDKLSALAGADTKGVTIADGAPSAYAAGLAFALDAAEHLAEGRIALRSNVVTIKGVAKSEADESALNEMSKSGVPAGVVLALLEVSAPKASEATPAAAAGAAPAASAAAAQAPAAASEPAASEAPTQTDVAESAEAAEPTAAAGAEVTPPTVSAIDPNYAFKASRVAGGAVVLSGAVPTDPAMRYFGVVAGSAPTTGLSIAEGAPETFIADAVGGLRALMKLSDGELAFEGGKWALQGKASSVGDLTNAKAELAALSDTGEWSIELAGPAPNDVCRTQVAEFAGTHTILFQSGSARMTDESRGALKDLAAILEQCPDATVHVEGHTDSDGDADANLALSVARAEAVTAVLVEEGVKDTRLYAIGYGETVPIASNDTAAGKQQNRRIVFTVLDEHK</sequence>
<evidence type="ECO:0000313" key="9">
    <source>
        <dbReference type="Proteomes" id="UP001156140"/>
    </source>
</evidence>
<dbReference type="CDD" id="cd07185">
    <property type="entry name" value="OmpA_C-like"/>
    <property type="match status" value="1"/>
</dbReference>
<dbReference type="AlphaFoldDB" id="A0AA41QKU9"/>
<organism evidence="8 9">
    <name type="scientific">Paradevosia shaoguanensis</name>
    <dbReference type="NCBI Taxonomy" id="1335043"/>
    <lineage>
        <taxon>Bacteria</taxon>
        <taxon>Pseudomonadati</taxon>
        <taxon>Pseudomonadota</taxon>
        <taxon>Alphaproteobacteria</taxon>
        <taxon>Hyphomicrobiales</taxon>
        <taxon>Devosiaceae</taxon>
        <taxon>Paradevosia</taxon>
    </lineage>
</organism>
<dbReference type="Pfam" id="PF00691">
    <property type="entry name" value="OmpA"/>
    <property type="match status" value="1"/>
</dbReference>
<accession>A0AA41QKU9</accession>
<evidence type="ECO:0000256" key="6">
    <source>
        <dbReference type="SAM" id="SignalP"/>
    </source>
</evidence>
<reference evidence="8" key="1">
    <citation type="submission" date="2022-03" db="EMBL/GenBank/DDBJ databases">
        <title>The complete genome sequence of a Methyloterrigena soli.</title>
        <authorList>
            <person name="Zi Z."/>
        </authorList>
    </citation>
    <scope>NUCLEOTIDE SEQUENCE</scope>
    <source>
        <strain evidence="8">M48</strain>
    </source>
</reference>
<feature type="chain" id="PRO_5041382938" evidence="6">
    <location>
        <begin position="23"/>
        <end position="468"/>
    </location>
</feature>
<evidence type="ECO:0000256" key="2">
    <source>
        <dbReference type="ARBA" id="ARBA00023136"/>
    </source>
</evidence>
<dbReference type="RefSeq" id="WP_281735510.1">
    <property type="nucleotide sequence ID" value="NZ_JAKETQ010000001.1"/>
</dbReference>
<feature type="region of interest" description="Disordered" evidence="5">
    <location>
        <begin position="186"/>
        <end position="222"/>
    </location>
</feature>
<evidence type="ECO:0000313" key="8">
    <source>
        <dbReference type="EMBL" id="MCI0126735.1"/>
    </source>
</evidence>
<feature type="domain" description="OmpA-like" evidence="7">
    <location>
        <begin position="349"/>
        <end position="467"/>
    </location>
</feature>
<dbReference type="PROSITE" id="PS51123">
    <property type="entry name" value="OMPA_2"/>
    <property type="match status" value="1"/>
</dbReference>
<dbReference type="InterPro" id="IPR050330">
    <property type="entry name" value="Bact_OuterMem_StrucFunc"/>
</dbReference>
<comment type="caution">
    <text evidence="8">The sequence shown here is derived from an EMBL/GenBank/DDBJ whole genome shotgun (WGS) entry which is preliminary data.</text>
</comment>
<dbReference type="PANTHER" id="PTHR30329">
    <property type="entry name" value="STATOR ELEMENT OF FLAGELLAR MOTOR COMPLEX"/>
    <property type="match status" value="1"/>
</dbReference>
<dbReference type="EMBL" id="JALAZD010000001">
    <property type="protein sequence ID" value="MCI0126735.1"/>
    <property type="molecule type" value="Genomic_DNA"/>
</dbReference>
<dbReference type="Gene3D" id="3.30.1330.60">
    <property type="entry name" value="OmpA-like domain"/>
    <property type="match status" value="1"/>
</dbReference>
<keyword evidence="6" id="KW-0732">Signal</keyword>
<dbReference type="InterPro" id="IPR006665">
    <property type="entry name" value="OmpA-like"/>
</dbReference>
<dbReference type="Proteomes" id="UP001156140">
    <property type="component" value="Unassembled WGS sequence"/>
</dbReference>
<dbReference type="InterPro" id="IPR006664">
    <property type="entry name" value="OMP_bac"/>
</dbReference>
<comment type="subcellular location">
    <subcellularLocation>
        <location evidence="1">Cell outer membrane</location>
    </subcellularLocation>
</comment>